<dbReference type="Gene3D" id="2.60.40.1760">
    <property type="entry name" value="glycosyl hydrolase (family 31)"/>
    <property type="match status" value="1"/>
</dbReference>
<dbReference type="AlphaFoldDB" id="A0A9Q0LTT5"/>
<protein>
    <submittedName>
        <fullName evidence="2">Alpha-glucosidase</fullName>
    </submittedName>
</protein>
<feature type="signal peptide" evidence="1">
    <location>
        <begin position="1"/>
        <end position="19"/>
    </location>
</feature>
<gene>
    <name evidence="2" type="ORF">M0811_04149</name>
</gene>
<accession>A0A9Q0LTT5</accession>
<dbReference type="EMBL" id="JAPDFW010000022">
    <property type="protein sequence ID" value="KAJ5079836.1"/>
    <property type="molecule type" value="Genomic_DNA"/>
</dbReference>
<feature type="chain" id="PRO_5040171111" evidence="1">
    <location>
        <begin position="20"/>
        <end position="167"/>
    </location>
</feature>
<dbReference type="Proteomes" id="UP001149090">
    <property type="component" value="Unassembled WGS sequence"/>
</dbReference>
<evidence type="ECO:0000256" key="1">
    <source>
        <dbReference type="SAM" id="SignalP"/>
    </source>
</evidence>
<keyword evidence="3" id="KW-1185">Reference proteome</keyword>
<organism evidence="2 3">
    <name type="scientific">Anaeramoeba ignava</name>
    <name type="common">Anaerobic marine amoeba</name>
    <dbReference type="NCBI Taxonomy" id="1746090"/>
    <lineage>
        <taxon>Eukaryota</taxon>
        <taxon>Metamonada</taxon>
        <taxon>Anaeramoebidae</taxon>
        <taxon>Anaeramoeba</taxon>
    </lineage>
</organism>
<reference evidence="2" key="1">
    <citation type="submission" date="2022-10" db="EMBL/GenBank/DDBJ databases">
        <title>Novel sulphate-reducing endosymbionts in the free-living metamonad Anaeramoeba.</title>
        <authorList>
            <person name="Jerlstrom-Hultqvist J."/>
            <person name="Cepicka I."/>
            <person name="Gallot-Lavallee L."/>
            <person name="Salas-Leiva D."/>
            <person name="Curtis B.A."/>
            <person name="Zahonova K."/>
            <person name="Pipaliya S."/>
            <person name="Dacks J."/>
            <person name="Roger A.J."/>
        </authorList>
    </citation>
    <scope>NUCLEOTIDE SEQUENCE</scope>
    <source>
        <strain evidence="2">BMAN</strain>
    </source>
</reference>
<dbReference type="SUPFAM" id="SSF74650">
    <property type="entry name" value="Galactose mutarotase-like"/>
    <property type="match status" value="1"/>
</dbReference>
<evidence type="ECO:0000313" key="3">
    <source>
        <dbReference type="Proteomes" id="UP001149090"/>
    </source>
</evidence>
<comment type="caution">
    <text evidence="2">The sequence shown here is derived from an EMBL/GenBank/DDBJ whole genome shotgun (WGS) entry which is preliminary data.</text>
</comment>
<dbReference type="OrthoDB" id="5839090at2759"/>
<dbReference type="PANTHER" id="PTHR22762">
    <property type="entry name" value="ALPHA-GLUCOSIDASE"/>
    <property type="match status" value="1"/>
</dbReference>
<sequence length="167" mass="19009">MKKFIAFIGLLFLIYNSFADESTYYPGYSLSNVQQNSGGFTGDLTMISPGPYGDDIPNLSLNVEYQTETRVRIKIYDPNNARWEVPDVIQNSTNPIPTKMEYKVEYTTNPFGIAVIRELNNEVLFNTTPPKSNKFHDYNGLIFENLYIEINSKTAKNPNIYGLGKNL</sequence>
<dbReference type="PANTHER" id="PTHR22762:SF133">
    <property type="entry name" value="P-TYPE DOMAIN-CONTAINING PROTEIN"/>
    <property type="match status" value="1"/>
</dbReference>
<evidence type="ECO:0000313" key="2">
    <source>
        <dbReference type="EMBL" id="KAJ5079836.1"/>
    </source>
</evidence>
<dbReference type="GO" id="GO:0030246">
    <property type="term" value="F:carbohydrate binding"/>
    <property type="evidence" value="ECO:0007669"/>
    <property type="project" value="InterPro"/>
</dbReference>
<keyword evidence="1" id="KW-0732">Signal</keyword>
<name>A0A9Q0LTT5_ANAIG</name>
<dbReference type="GO" id="GO:0004553">
    <property type="term" value="F:hydrolase activity, hydrolyzing O-glycosyl compounds"/>
    <property type="evidence" value="ECO:0007669"/>
    <property type="project" value="TreeGrafter"/>
</dbReference>
<dbReference type="GO" id="GO:0005975">
    <property type="term" value="P:carbohydrate metabolic process"/>
    <property type="evidence" value="ECO:0007669"/>
    <property type="project" value="InterPro"/>
</dbReference>
<proteinExistence type="predicted"/>
<dbReference type="InterPro" id="IPR011013">
    <property type="entry name" value="Gal_mutarotase_sf_dom"/>
</dbReference>